<dbReference type="AntiFam" id="ANF00072">
    <property type="entry name" value="Shadow ORF (opposite TypA)"/>
</dbReference>
<reference evidence="1" key="1">
    <citation type="submission" date="2019-08" db="EMBL/GenBank/DDBJ databases">
        <authorList>
            <person name="Kucharzyk K."/>
            <person name="Murdoch R.W."/>
            <person name="Higgins S."/>
            <person name="Loffler F."/>
        </authorList>
    </citation>
    <scope>NUCLEOTIDE SEQUENCE</scope>
</reference>
<evidence type="ECO:0000313" key="1">
    <source>
        <dbReference type="EMBL" id="MPM75306.1"/>
    </source>
</evidence>
<organism evidence="1">
    <name type="scientific">bioreactor metagenome</name>
    <dbReference type="NCBI Taxonomy" id="1076179"/>
    <lineage>
        <taxon>unclassified sequences</taxon>
        <taxon>metagenomes</taxon>
        <taxon>ecological metagenomes</taxon>
    </lineage>
</organism>
<sequence>MFTGLSHGAVGGSDDQNSTVHLSGAGDHVLDIVGVARAVDVSVMALVGLIFHMSGVDRNTTGSLFGGLINLIIRFINSLAGEGQILRDSSSQGGLAVVDMADGADVYVGLCALKLLLSHGGLSSLINI</sequence>
<protein>
    <submittedName>
        <fullName evidence="1">Uncharacterized protein</fullName>
    </submittedName>
</protein>
<dbReference type="AntiFam" id="ANF00225">
    <property type="entry name" value="Shadow ORF (opposite tuf)"/>
</dbReference>
<name>A0A645CEA9_9ZZZZ</name>
<proteinExistence type="predicted"/>
<dbReference type="AlphaFoldDB" id="A0A645CEA9"/>
<dbReference type="EMBL" id="VSSQ01026540">
    <property type="protein sequence ID" value="MPM75306.1"/>
    <property type="molecule type" value="Genomic_DNA"/>
</dbReference>
<gene>
    <name evidence="1" type="ORF">SDC9_122298</name>
</gene>
<accession>A0A645CEA9</accession>
<comment type="caution">
    <text evidence="1">The sequence shown here is derived from an EMBL/GenBank/DDBJ whole genome shotgun (WGS) entry which is preliminary data.</text>
</comment>